<keyword evidence="5" id="KW-0810">Translation regulation</keyword>
<accession>A0A2J7RH86</accession>
<comment type="similarity">
    <text evidence="2">Belongs to the mitochondrion-specific ribosomal protein mS39 family.</text>
</comment>
<dbReference type="EMBL" id="NEVH01003746">
    <property type="protein sequence ID" value="PNF40199.1"/>
    <property type="molecule type" value="Genomic_DNA"/>
</dbReference>
<dbReference type="AlphaFoldDB" id="A0A2J7RH86"/>
<evidence type="ECO:0000256" key="8">
    <source>
        <dbReference type="ARBA" id="ARBA00022980"/>
    </source>
</evidence>
<dbReference type="OrthoDB" id="185373at2759"/>
<evidence type="ECO:0000256" key="9">
    <source>
        <dbReference type="ARBA" id="ARBA00023128"/>
    </source>
</evidence>
<dbReference type="Gene3D" id="1.25.40.10">
    <property type="entry name" value="Tetratricopeptide repeat domain"/>
    <property type="match status" value="1"/>
</dbReference>
<dbReference type="InParanoid" id="A0A2J7RH86"/>
<keyword evidence="9" id="KW-0496">Mitochondrion</keyword>
<evidence type="ECO:0000256" key="7">
    <source>
        <dbReference type="ARBA" id="ARBA00022946"/>
    </source>
</evidence>
<protein>
    <recommendedName>
        <fullName evidence="11">Small ribosomal subunit protein mS39</fullName>
    </recommendedName>
</protein>
<evidence type="ECO:0000256" key="11">
    <source>
        <dbReference type="ARBA" id="ARBA00035134"/>
    </source>
</evidence>
<gene>
    <name evidence="12" type="ORF">B7P43_G08271</name>
</gene>
<evidence type="ECO:0000256" key="4">
    <source>
        <dbReference type="ARBA" id="ARBA00022737"/>
    </source>
</evidence>
<dbReference type="Proteomes" id="UP000235965">
    <property type="component" value="Unassembled WGS sequence"/>
</dbReference>
<evidence type="ECO:0000256" key="2">
    <source>
        <dbReference type="ARBA" id="ARBA00008551"/>
    </source>
</evidence>
<keyword evidence="10" id="KW-0687">Ribonucleoprotein</keyword>
<evidence type="ECO:0000256" key="3">
    <source>
        <dbReference type="ARBA" id="ARBA00022730"/>
    </source>
</evidence>
<dbReference type="InterPro" id="IPR037387">
    <property type="entry name" value="PTCD3"/>
</dbReference>
<dbReference type="InterPro" id="IPR011990">
    <property type="entry name" value="TPR-like_helical_dom_sf"/>
</dbReference>
<dbReference type="Pfam" id="PF22330">
    <property type="entry name" value="Rib_mS39_PPR"/>
    <property type="match status" value="1"/>
</dbReference>
<dbReference type="GO" id="GO:0043024">
    <property type="term" value="F:ribosomal small subunit binding"/>
    <property type="evidence" value="ECO:0007669"/>
    <property type="project" value="InterPro"/>
</dbReference>
<dbReference type="FunCoup" id="A0A2J7RH86">
    <property type="interactions" value="1719"/>
</dbReference>
<sequence>MNALNTLHVGLRSQNRRQLNILGVIKQYSSTRGQDIIIPKRIHRSPTDILKALASTVKSDPTAPHYKYHDDPYLTPISNVAKRSFALSKESGRKAAHWIRAQNSELFQHKVAYPPIQAFYPQLVYDDNSEVDEEALKKVIDDVLVSDAIRVFQLLQKKGQSISESTKQALLELLCFYNCEDTLPEDMIEERWFRHGGWYKAKQRKTWKDNALAEKVFNSLDSPGSAAYCALLQGMTRFYQVDRAWKLYKETQERGIDLTRDAFNSLIRVVCYLREGNENRWQLIQELLTAMAKQNIAPNIGTLNAVLEAISSMGPQKHVKTYALRALAELRHVGVQPSLATYYFLLITFCKERGPVSSILVDIMDAIEGQTFSIKDPKDTFFFVTAMDICRNHLQNIDLAHRVNKLLHTGNNYDLIGDSFKESIYYRHYFVLLCNMEPLEVFMEYYNKLVPHIYIPEPAVMEEVIRAVDMNGAAEYFPKLWSDMVIFDHTERVNNVAAILSGMVRNKPQPSSDLTEKFAVIAWNAWEKLEVSVDGEKYRQFRWTGEMLGDIMLLCLRYERFDQARRVLTKLEKNQNSIVGVPNIEALQLFTDMCISRNKITEALECIQYSADAGFPETGKLAQQLSGAVELNTEQLMRLTDIVGQEVIQSPNSASVAEQ</sequence>
<dbReference type="InterPro" id="IPR055063">
    <property type="entry name" value="Rib_mS39_PPR"/>
</dbReference>
<dbReference type="FunFam" id="1.25.40.10:FF:001004">
    <property type="entry name" value="Protein PTCD3 homolog, mitochondrial"/>
    <property type="match status" value="1"/>
</dbReference>
<evidence type="ECO:0000256" key="10">
    <source>
        <dbReference type="ARBA" id="ARBA00023274"/>
    </source>
</evidence>
<name>A0A2J7RH86_9NEOP</name>
<dbReference type="GO" id="GO:0032543">
    <property type="term" value="P:mitochondrial translation"/>
    <property type="evidence" value="ECO:0007669"/>
    <property type="project" value="InterPro"/>
</dbReference>
<dbReference type="PANTHER" id="PTHR16276:SF1">
    <property type="entry name" value="SMALL RIBOSOMAL SUBUNIT PROTEIN MS39"/>
    <property type="match status" value="1"/>
</dbReference>
<evidence type="ECO:0000256" key="5">
    <source>
        <dbReference type="ARBA" id="ARBA00022845"/>
    </source>
</evidence>
<evidence type="ECO:0000256" key="6">
    <source>
        <dbReference type="ARBA" id="ARBA00022884"/>
    </source>
</evidence>
<comment type="subcellular location">
    <subcellularLocation>
        <location evidence="1">Mitochondrion</location>
    </subcellularLocation>
</comment>
<organism evidence="12 13">
    <name type="scientific">Cryptotermes secundus</name>
    <dbReference type="NCBI Taxonomy" id="105785"/>
    <lineage>
        <taxon>Eukaryota</taxon>
        <taxon>Metazoa</taxon>
        <taxon>Ecdysozoa</taxon>
        <taxon>Arthropoda</taxon>
        <taxon>Hexapoda</taxon>
        <taxon>Insecta</taxon>
        <taxon>Pterygota</taxon>
        <taxon>Neoptera</taxon>
        <taxon>Polyneoptera</taxon>
        <taxon>Dictyoptera</taxon>
        <taxon>Blattodea</taxon>
        <taxon>Blattoidea</taxon>
        <taxon>Termitoidae</taxon>
        <taxon>Kalotermitidae</taxon>
        <taxon>Cryptotermitinae</taxon>
        <taxon>Cryptotermes</taxon>
    </lineage>
</organism>
<evidence type="ECO:0000313" key="12">
    <source>
        <dbReference type="EMBL" id="PNF40199.1"/>
    </source>
</evidence>
<keyword evidence="13" id="KW-1185">Reference proteome</keyword>
<dbReference type="InterPro" id="IPR002885">
    <property type="entry name" value="PPR_rpt"/>
</dbReference>
<reference evidence="12 13" key="1">
    <citation type="submission" date="2017-12" db="EMBL/GenBank/DDBJ databases">
        <title>Hemimetabolous genomes reveal molecular basis of termite eusociality.</title>
        <authorList>
            <person name="Harrison M.C."/>
            <person name="Jongepier E."/>
            <person name="Robertson H.M."/>
            <person name="Arning N."/>
            <person name="Bitard-Feildel T."/>
            <person name="Chao H."/>
            <person name="Childers C.P."/>
            <person name="Dinh H."/>
            <person name="Doddapaneni H."/>
            <person name="Dugan S."/>
            <person name="Gowin J."/>
            <person name="Greiner C."/>
            <person name="Han Y."/>
            <person name="Hu H."/>
            <person name="Hughes D.S.T."/>
            <person name="Huylmans A.-K."/>
            <person name="Kemena C."/>
            <person name="Kremer L.P.M."/>
            <person name="Lee S.L."/>
            <person name="Lopez-Ezquerra A."/>
            <person name="Mallet L."/>
            <person name="Monroy-Kuhn J.M."/>
            <person name="Moser A."/>
            <person name="Murali S.C."/>
            <person name="Muzny D.M."/>
            <person name="Otani S."/>
            <person name="Piulachs M.-D."/>
            <person name="Poelchau M."/>
            <person name="Qu J."/>
            <person name="Schaub F."/>
            <person name="Wada-Katsumata A."/>
            <person name="Worley K.C."/>
            <person name="Xie Q."/>
            <person name="Ylla G."/>
            <person name="Poulsen M."/>
            <person name="Gibbs R.A."/>
            <person name="Schal C."/>
            <person name="Richards S."/>
            <person name="Belles X."/>
            <person name="Korb J."/>
            <person name="Bornberg-Bauer E."/>
        </authorList>
    </citation>
    <scope>NUCLEOTIDE SEQUENCE [LARGE SCALE GENOMIC DNA]</scope>
    <source>
        <tissue evidence="12">Whole body</tissue>
    </source>
</reference>
<dbReference type="GO" id="GO:0019843">
    <property type="term" value="F:rRNA binding"/>
    <property type="evidence" value="ECO:0007669"/>
    <property type="project" value="UniProtKB-KW"/>
</dbReference>
<keyword evidence="4" id="KW-0677">Repeat</keyword>
<dbReference type="GO" id="GO:0005739">
    <property type="term" value="C:mitochondrion"/>
    <property type="evidence" value="ECO:0007669"/>
    <property type="project" value="UniProtKB-SubCell"/>
</dbReference>
<evidence type="ECO:0000313" key="13">
    <source>
        <dbReference type="Proteomes" id="UP000235965"/>
    </source>
</evidence>
<keyword evidence="8" id="KW-0689">Ribosomal protein</keyword>
<keyword evidence="3" id="KW-0699">rRNA-binding</keyword>
<keyword evidence="7" id="KW-0809">Transit peptide</keyword>
<dbReference type="PANTHER" id="PTHR16276">
    <property type="entry name" value="PENTATRICOPEPTIDE REPEAT DOMAIN-CONTAINING PROTEIN 3"/>
    <property type="match status" value="1"/>
</dbReference>
<dbReference type="GO" id="GO:1990904">
    <property type="term" value="C:ribonucleoprotein complex"/>
    <property type="evidence" value="ECO:0007669"/>
    <property type="project" value="UniProtKB-KW"/>
</dbReference>
<proteinExistence type="inferred from homology"/>
<dbReference type="STRING" id="105785.A0A2J7RH86"/>
<keyword evidence="6" id="KW-0694">RNA-binding</keyword>
<dbReference type="GO" id="GO:0005840">
    <property type="term" value="C:ribosome"/>
    <property type="evidence" value="ECO:0007669"/>
    <property type="project" value="UniProtKB-KW"/>
</dbReference>
<dbReference type="Pfam" id="PF13812">
    <property type="entry name" value="PPR_3"/>
    <property type="match status" value="1"/>
</dbReference>
<comment type="caution">
    <text evidence="12">The sequence shown here is derived from an EMBL/GenBank/DDBJ whole genome shotgun (WGS) entry which is preliminary data.</text>
</comment>
<dbReference type="GO" id="GO:0006417">
    <property type="term" value="P:regulation of translation"/>
    <property type="evidence" value="ECO:0007669"/>
    <property type="project" value="UniProtKB-KW"/>
</dbReference>
<evidence type="ECO:0000256" key="1">
    <source>
        <dbReference type="ARBA" id="ARBA00004173"/>
    </source>
</evidence>